<dbReference type="GeneTree" id="ENSGT00940000161627"/>
<dbReference type="Proteomes" id="UP000008225">
    <property type="component" value="Chromosome 20"/>
</dbReference>
<dbReference type="Ensembl" id="ENSCJAT00000136482.1">
    <property type="protein sequence ID" value="ENSCJAP00000085870.1"/>
    <property type="gene ID" value="ENSCJAG00000071358.1"/>
</dbReference>
<keyword evidence="3" id="KW-1185">Reference proteome</keyword>
<feature type="signal peptide" evidence="1">
    <location>
        <begin position="1"/>
        <end position="21"/>
    </location>
</feature>
<reference evidence="2" key="2">
    <citation type="submission" date="2025-08" db="UniProtKB">
        <authorList>
            <consortium name="Ensembl"/>
        </authorList>
    </citation>
    <scope>IDENTIFICATION</scope>
</reference>
<keyword evidence="1" id="KW-0732">Signal</keyword>
<dbReference type="PANTHER" id="PTHR46254">
    <property type="entry name" value="PROTEIN GVQW1-RELATED"/>
    <property type="match status" value="1"/>
</dbReference>
<feature type="chain" id="PRO_5035164580" evidence="1">
    <location>
        <begin position="22"/>
        <end position="203"/>
    </location>
</feature>
<dbReference type="PANTHER" id="PTHR46254:SF11">
    <property type="entry name" value="SECRETED PROTEIN"/>
    <property type="match status" value="1"/>
</dbReference>
<reference evidence="2" key="3">
    <citation type="submission" date="2025-09" db="UniProtKB">
        <authorList>
            <consortium name="Ensembl"/>
        </authorList>
    </citation>
    <scope>IDENTIFICATION</scope>
</reference>
<sequence length="203" mass="22817">MFFPFFFFFFFFFEMESGSVAQAGVQWHNRSSLKPLPPGFKPFSCLSLLSSWDYRPLPPRPANFCIFSRDGVSPCWPGWSQTPDLRCPAVGSVSLFKHPHQGLSIGPYLIRTTTKQGKVNLPILQMRQLIAKEVPKAPQPERSKLRIQTQPYVPVPKLPLWPVSHSASPCPAFPCGRRSRTGSALVVTVNVFTSKAYIGLTIY</sequence>
<dbReference type="AlphaFoldDB" id="A0A8I3W3S0"/>
<reference evidence="2 3" key="1">
    <citation type="submission" date="2009-03" db="EMBL/GenBank/DDBJ databases">
        <authorList>
            <person name="Warren W."/>
            <person name="Ye L."/>
            <person name="Minx P."/>
            <person name="Worley K."/>
            <person name="Gibbs R."/>
            <person name="Wilson R.K."/>
        </authorList>
    </citation>
    <scope>NUCLEOTIDE SEQUENCE [LARGE SCALE GENOMIC DNA]</scope>
</reference>
<evidence type="ECO:0000313" key="2">
    <source>
        <dbReference type="Ensembl" id="ENSCJAP00000085870.1"/>
    </source>
</evidence>
<protein>
    <submittedName>
        <fullName evidence="2">Uncharacterized protein</fullName>
    </submittedName>
</protein>
<proteinExistence type="predicted"/>
<accession>A0A8I3W3S0</accession>
<evidence type="ECO:0000256" key="1">
    <source>
        <dbReference type="SAM" id="SignalP"/>
    </source>
</evidence>
<name>A0A8I3W3S0_CALJA</name>
<organism evidence="2 3">
    <name type="scientific">Callithrix jacchus</name>
    <name type="common">White-tufted-ear marmoset</name>
    <name type="synonym">Simia Jacchus</name>
    <dbReference type="NCBI Taxonomy" id="9483"/>
    <lineage>
        <taxon>Eukaryota</taxon>
        <taxon>Metazoa</taxon>
        <taxon>Chordata</taxon>
        <taxon>Craniata</taxon>
        <taxon>Vertebrata</taxon>
        <taxon>Euteleostomi</taxon>
        <taxon>Mammalia</taxon>
        <taxon>Eutheria</taxon>
        <taxon>Euarchontoglires</taxon>
        <taxon>Primates</taxon>
        <taxon>Haplorrhini</taxon>
        <taxon>Platyrrhini</taxon>
        <taxon>Cebidae</taxon>
        <taxon>Callitrichinae</taxon>
        <taxon>Callithrix</taxon>
        <taxon>Callithrix</taxon>
    </lineage>
</organism>
<evidence type="ECO:0000313" key="3">
    <source>
        <dbReference type="Proteomes" id="UP000008225"/>
    </source>
</evidence>